<dbReference type="InterPro" id="IPR024688">
    <property type="entry name" value="Mac_dom"/>
</dbReference>
<organism evidence="4 5">
    <name type="scientific">Miniimonas arenae</name>
    <dbReference type="NCBI Taxonomy" id="676201"/>
    <lineage>
        <taxon>Bacteria</taxon>
        <taxon>Bacillati</taxon>
        <taxon>Actinomycetota</taxon>
        <taxon>Actinomycetes</taxon>
        <taxon>Micrococcales</taxon>
        <taxon>Beutenbergiaceae</taxon>
        <taxon>Miniimonas</taxon>
    </lineage>
</organism>
<dbReference type="SMART" id="SM01266">
    <property type="entry name" value="Mac"/>
    <property type="match status" value="1"/>
</dbReference>
<keyword evidence="5" id="KW-1185">Reference proteome</keyword>
<dbReference type="Proteomes" id="UP000313849">
    <property type="component" value="Unassembled WGS sequence"/>
</dbReference>
<sequence>MASKDSLARMQAGQIYDPNHVDLLAQQTVALDLMYDYNATRPSQGERRTELIQQMFAEAGVSCYVEPPSTPIGAAAMCTSVRGCTPTSDSRWSTGPTPGCWTRGVITRRSAA</sequence>
<comment type="caution">
    <text evidence="4">The sequence shown here is derived from an EMBL/GenBank/DDBJ whole genome shotgun (WGS) entry which is preliminary data.</text>
</comment>
<evidence type="ECO:0000256" key="1">
    <source>
        <dbReference type="ARBA" id="ARBA00007274"/>
    </source>
</evidence>
<dbReference type="EMBL" id="VENP01000087">
    <property type="protein sequence ID" value="TNU72890.1"/>
    <property type="molecule type" value="Genomic_DNA"/>
</dbReference>
<reference evidence="4 5" key="1">
    <citation type="submission" date="2019-06" db="EMBL/GenBank/DDBJ databases">
        <title>Draft genome sequence of Miniimonas arenae KCTC 19750T isolated from sea sand.</title>
        <authorList>
            <person name="Park S.-J."/>
        </authorList>
    </citation>
    <scope>NUCLEOTIDE SEQUENCE [LARGE SCALE GENOMIC DNA]</scope>
    <source>
        <strain evidence="4 5">KCTC 19750</strain>
    </source>
</reference>
<evidence type="ECO:0000313" key="5">
    <source>
        <dbReference type="Proteomes" id="UP000313849"/>
    </source>
</evidence>
<dbReference type="GO" id="GO:0016407">
    <property type="term" value="F:acetyltransferase activity"/>
    <property type="evidence" value="ECO:0007669"/>
    <property type="project" value="InterPro"/>
</dbReference>
<keyword evidence="2" id="KW-0808">Transferase</keyword>
<dbReference type="RefSeq" id="WP_108717726.1">
    <property type="nucleotide sequence ID" value="NZ_VENP01000087.1"/>
</dbReference>
<evidence type="ECO:0000256" key="2">
    <source>
        <dbReference type="ARBA" id="ARBA00022679"/>
    </source>
</evidence>
<evidence type="ECO:0000259" key="3">
    <source>
        <dbReference type="SMART" id="SM01266"/>
    </source>
</evidence>
<accession>A0A5C5B7L7</accession>
<proteinExistence type="inferred from homology"/>
<dbReference type="AlphaFoldDB" id="A0A5C5B7L7"/>
<name>A0A5C5B7L7_9MICO</name>
<gene>
    <name evidence="4" type="ORF">FH969_14290</name>
</gene>
<protein>
    <recommendedName>
        <fullName evidence="3">Maltose/galactoside acetyltransferase domain-containing protein</fullName>
    </recommendedName>
</protein>
<comment type="similarity">
    <text evidence="1">Belongs to the transferase hexapeptide repeat family.</text>
</comment>
<dbReference type="Pfam" id="PF12464">
    <property type="entry name" value="Mac"/>
    <property type="match status" value="1"/>
</dbReference>
<evidence type="ECO:0000313" key="4">
    <source>
        <dbReference type="EMBL" id="TNU72890.1"/>
    </source>
</evidence>
<feature type="domain" description="Maltose/galactoside acetyltransferase" evidence="3">
    <location>
        <begin position="7"/>
        <end position="61"/>
    </location>
</feature>
<dbReference type="OrthoDB" id="2643438at2"/>
<dbReference type="Gene3D" id="2.160.10.10">
    <property type="entry name" value="Hexapeptide repeat proteins"/>
    <property type="match status" value="1"/>
</dbReference>